<gene>
    <name evidence="2" type="ORF">ACFSR1_23525</name>
</gene>
<comment type="caution">
    <text evidence="2">The sequence shown here is derived from an EMBL/GenBank/DDBJ whole genome shotgun (WGS) entry which is preliminary data.</text>
</comment>
<dbReference type="RefSeq" id="WP_378295485.1">
    <property type="nucleotide sequence ID" value="NZ_JBHULE010000037.1"/>
</dbReference>
<name>A0ABW5LN10_9FLAO</name>
<sequence>MSTGELTKLKIKAYSDPQFNNEVADGEFTSLVNPEKYTFNYKIEQNEDQASGTSDLSPRFNKKLPEDLELEFLFDRTGVIIHYGSNPDESSDDTVFKDKGEGVIEDIEKFKKVILDYNGDEHKPNYVMIYWGTLLFKGSLTEMSVEFKLFKSDGTPIRAVAKAKFQGFVEDDLRVAKENNQSPDLTHIRLVKEGDTLPLMSHRIYGDSKYYLEVAKVNELSSFRKLEVGKQIFFPPIEKIS</sequence>
<organism evidence="2 3">
    <name type="scientific">Aquimarina rubra</name>
    <dbReference type="NCBI Taxonomy" id="1920033"/>
    <lineage>
        <taxon>Bacteria</taxon>
        <taxon>Pseudomonadati</taxon>
        <taxon>Bacteroidota</taxon>
        <taxon>Flavobacteriia</taxon>
        <taxon>Flavobacteriales</taxon>
        <taxon>Flavobacteriaceae</taxon>
        <taxon>Aquimarina</taxon>
    </lineage>
</organism>
<dbReference type="Proteomes" id="UP001597319">
    <property type="component" value="Unassembled WGS sequence"/>
</dbReference>
<dbReference type="Pfam" id="PF19266">
    <property type="entry name" value="CIS_tube"/>
    <property type="match status" value="1"/>
</dbReference>
<evidence type="ECO:0000259" key="1">
    <source>
        <dbReference type="Pfam" id="PF19266"/>
    </source>
</evidence>
<keyword evidence="3" id="KW-1185">Reference proteome</keyword>
<proteinExistence type="predicted"/>
<evidence type="ECO:0000313" key="3">
    <source>
        <dbReference type="Proteomes" id="UP001597319"/>
    </source>
</evidence>
<dbReference type="InterPro" id="IPR045361">
    <property type="entry name" value="CIS_tube_prot_N"/>
</dbReference>
<dbReference type="EMBL" id="JBHULE010000037">
    <property type="protein sequence ID" value="MFD2565666.1"/>
    <property type="molecule type" value="Genomic_DNA"/>
</dbReference>
<reference evidence="3" key="1">
    <citation type="journal article" date="2019" name="Int. J. Syst. Evol. Microbiol.">
        <title>The Global Catalogue of Microorganisms (GCM) 10K type strain sequencing project: providing services to taxonomists for standard genome sequencing and annotation.</title>
        <authorList>
            <consortium name="The Broad Institute Genomics Platform"/>
            <consortium name="The Broad Institute Genome Sequencing Center for Infectious Disease"/>
            <person name="Wu L."/>
            <person name="Ma J."/>
        </authorList>
    </citation>
    <scope>NUCLEOTIDE SEQUENCE [LARGE SCALE GENOMIC DNA]</scope>
    <source>
        <strain evidence="3">KCTC 52274</strain>
    </source>
</reference>
<accession>A0ABW5LN10</accession>
<feature type="domain" description="Contractile injection system tube protein N-terminal" evidence="1">
    <location>
        <begin position="5"/>
        <end position="175"/>
    </location>
</feature>
<evidence type="ECO:0000313" key="2">
    <source>
        <dbReference type="EMBL" id="MFD2565666.1"/>
    </source>
</evidence>
<protein>
    <submittedName>
        <fullName evidence="2">LysM peptidoglycan-binding domain-containing protein</fullName>
    </submittedName>
</protein>